<protein>
    <submittedName>
        <fullName evidence="1">Uncharacterized protein</fullName>
    </submittedName>
</protein>
<evidence type="ECO:0000313" key="1">
    <source>
        <dbReference type="EMBL" id="SFB77797.1"/>
    </source>
</evidence>
<dbReference type="RefSeq" id="WP_092539883.1">
    <property type="nucleotide sequence ID" value="NZ_FOKV01000001.1"/>
</dbReference>
<name>A0A1I1DSL0_9FLAO</name>
<dbReference type="Proteomes" id="UP000199438">
    <property type="component" value="Unassembled WGS sequence"/>
</dbReference>
<dbReference type="STRING" id="1334022.SAMN04487907_101592"/>
<dbReference type="EMBL" id="FOKV01000001">
    <property type="protein sequence ID" value="SFB77797.1"/>
    <property type="molecule type" value="Genomic_DNA"/>
</dbReference>
<accession>A0A1I1DSL0</accession>
<dbReference type="AlphaFoldDB" id="A0A1I1DSL0"/>
<proteinExistence type="predicted"/>
<gene>
    <name evidence="1" type="ORF">SAMN04487907_101592</name>
</gene>
<evidence type="ECO:0000313" key="2">
    <source>
        <dbReference type="Proteomes" id="UP000199438"/>
    </source>
</evidence>
<reference evidence="2" key="1">
    <citation type="submission" date="2016-10" db="EMBL/GenBank/DDBJ databases">
        <authorList>
            <person name="Varghese N."/>
            <person name="Submissions S."/>
        </authorList>
    </citation>
    <scope>NUCLEOTIDE SEQUENCE [LARGE SCALE GENOMIC DNA]</scope>
    <source>
        <strain evidence="2">DSM 24499</strain>
    </source>
</reference>
<sequence length="132" mass="15509">MLNKNYRDEEKERIDEQLRSIMEMGHIPEEWEEIRLNLDRKLKEALSIGLNEIENLPEEKLMEILANLDLEFSHYEALGDILLGSIELEAEEKQADLAQKTLLIYKTAQEVSRTFSFSLTQKINEARSWIND</sequence>
<organism evidence="1 2">
    <name type="scientific">Zunongwangia mangrovi</name>
    <dbReference type="NCBI Taxonomy" id="1334022"/>
    <lineage>
        <taxon>Bacteria</taxon>
        <taxon>Pseudomonadati</taxon>
        <taxon>Bacteroidota</taxon>
        <taxon>Flavobacteriia</taxon>
        <taxon>Flavobacteriales</taxon>
        <taxon>Flavobacteriaceae</taxon>
        <taxon>Zunongwangia</taxon>
    </lineage>
</organism>
<dbReference type="OrthoDB" id="1435645at2"/>
<keyword evidence="2" id="KW-1185">Reference proteome</keyword>